<reference evidence="1 2" key="1">
    <citation type="submission" date="2016-11" db="EMBL/GenBank/DDBJ databases">
        <authorList>
            <person name="Jaros S."/>
            <person name="Januszkiewicz K."/>
            <person name="Wedrychowicz H."/>
        </authorList>
    </citation>
    <scope>NUCLEOTIDE SEQUENCE [LARGE SCALE GENOMIC DNA]</scope>
    <source>
        <strain evidence="1 2">DSM 18231</strain>
    </source>
</reference>
<dbReference type="EMBL" id="FQXA01000002">
    <property type="protein sequence ID" value="SHG82002.1"/>
    <property type="molecule type" value="Genomic_DNA"/>
</dbReference>
<organism evidence="1 2">
    <name type="scientific">Stutzerimonas xanthomarina DSM 18231</name>
    <dbReference type="NCBI Taxonomy" id="1403346"/>
    <lineage>
        <taxon>Bacteria</taxon>
        <taxon>Pseudomonadati</taxon>
        <taxon>Pseudomonadota</taxon>
        <taxon>Gammaproteobacteria</taxon>
        <taxon>Pseudomonadales</taxon>
        <taxon>Pseudomonadaceae</taxon>
        <taxon>Stutzerimonas</taxon>
    </lineage>
</organism>
<gene>
    <name evidence="1" type="ORF">SAMN02744645_1551</name>
</gene>
<accession>A0A1M5MXZ9</accession>
<proteinExistence type="predicted"/>
<evidence type="ECO:0000313" key="2">
    <source>
        <dbReference type="Proteomes" id="UP000184000"/>
    </source>
</evidence>
<sequence>MTTAVRRMGATYQRDSLGCTHPTFDRSVVGAGQQKCLAPLASPTFSLQLPAALKP</sequence>
<protein>
    <submittedName>
        <fullName evidence="1">Uncharacterized protein</fullName>
    </submittedName>
</protein>
<evidence type="ECO:0000313" key="1">
    <source>
        <dbReference type="EMBL" id="SHG82002.1"/>
    </source>
</evidence>
<dbReference type="Proteomes" id="UP000184000">
    <property type="component" value="Unassembled WGS sequence"/>
</dbReference>
<dbReference type="AlphaFoldDB" id="A0A1M5MXZ9"/>
<name>A0A1M5MXZ9_9GAMM</name>